<dbReference type="Pfam" id="PF12799">
    <property type="entry name" value="LRR_4"/>
    <property type="match status" value="1"/>
</dbReference>
<evidence type="ECO:0000256" key="2">
    <source>
        <dbReference type="ARBA" id="ARBA00022737"/>
    </source>
</evidence>
<keyword evidence="4" id="KW-1185">Reference proteome</keyword>
<dbReference type="Proteomes" id="UP001642409">
    <property type="component" value="Unassembled WGS sequence"/>
</dbReference>
<keyword evidence="2" id="KW-0677">Repeat</keyword>
<dbReference type="InterPro" id="IPR050836">
    <property type="entry name" value="SDS22/Internalin_LRR"/>
</dbReference>
<accession>A0ABP1K240</accession>
<dbReference type="InterPro" id="IPR025875">
    <property type="entry name" value="Leu-rich_rpt_4"/>
</dbReference>
<dbReference type="InterPro" id="IPR032675">
    <property type="entry name" value="LRR_dom_sf"/>
</dbReference>
<dbReference type="PANTHER" id="PTHR46652:SF3">
    <property type="entry name" value="LEUCINE-RICH REPEAT-CONTAINING PROTEIN 9"/>
    <property type="match status" value="1"/>
</dbReference>
<dbReference type="Gene3D" id="3.80.10.10">
    <property type="entry name" value="Ribonuclease Inhibitor"/>
    <property type="match status" value="1"/>
</dbReference>
<evidence type="ECO:0000313" key="3">
    <source>
        <dbReference type="EMBL" id="CAL6051915.1"/>
    </source>
</evidence>
<comment type="caution">
    <text evidence="3">The sequence shown here is derived from an EMBL/GenBank/DDBJ whole genome shotgun (WGS) entry which is preliminary data.</text>
</comment>
<dbReference type="InterPro" id="IPR001611">
    <property type="entry name" value="Leu-rich_rpt"/>
</dbReference>
<organism evidence="3 4">
    <name type="scientific">Hexamita inflata</name>
    <dbReference type="NCBI Taxonomy" id="28002"/>
    <lineage>
        <taxon>Eukaryota</taxon>
        <taxon>Metamonada</taxon>
        <taxon>Diplomonadida</taxon>
        <taxon>Hexamitidae</taxon>
        <taxon>Hexamitinae</taxon>
        <taxon>Hexamita</taxon>
    </lineage>
</organism>
<dbReference type="PROSITE" id="PS51450">
    <property type="entry name" value="LRR"/>
    <property type="match status" value="3"/>
</dbReference>
<dbReference type="SUPFAM" id="SSF52058">
    <property type="entry name" value="L domain-like"/>
    <property type="match status" value="1"/>
</dbReference>
<dbReference type="EMBL" id="CAXDID020000190">
    <property type="protein sequence ID" value="CAL6051915.1"/>
    <property type="molecule type" value="Genomic_DNA"/>
</dbReference>
<evidence type="ECO:0000313" key="4">
    <source>
        <dbReference type="Proteomes" id="UP001642409"/>
    </source>
</evidence>
<proteinExistence type="predicted"/>
<keyword evidence="1" id="KW-0433">Leucine-rich repeat</keyword>
<protein>
    <submittedName>
        <fullName evidence="3">Leucine-rich_repeat domain-containing protein</fullName>
    </submittedName>
</protein>
<dbReference type="PANTHER" id="PTHR46652">
    <property type="entry name" value="LEUCINE-RICH REPEAT AND IQ DOMAIN-CONTAINING PROTEIN 1-RELATED"/>
    <property type="match status" value="1"/>
</dbReference>
<name>A0ABP1K240_9EUKA</name>
<reference evidence="3 4" key="1">
    <citation type="submission" date="2024-07" db="EMBL/GenBank/DDBJ databases">
        <authorList>
            <person name="Akdeniz Z."/>
        </authorList>
    </citation>
    <scope>NUCLEOTIDE SEQUENCE [LARGE SCALE GENOMIC DNA]</scope>
</reference>
<gene>
    <name evidence="3" type="ORF">HINF_LOCUS44597</name>
</gene>
<sequence>MYIQEDTINVQIQEQDTEYDTLMAQKYMTPVKFLTFTSFVEDQKITTLKFVEKQNLQDLQVYSCYNLNFSRVPMCLTTLNIISCNIKNLDGLRQMQQLDKLRIFSNRTPLQLTELQYLTNLKCVDLESCLISDITPLRHILHLQTIILSRNNIEDLKPLKNHTELVTLNLFENEVIDLSPLQNLTNLKSLELSGNPIVHIKPIMNLKQLSTLNLNQTFVLNSFIQNNFMCCSFEIRNRRIPSQKQIQVSMNFQFINFNQQMLKQFGKRTLLFNTSIKEFNRKMIEASTHKLRYSERLCALYKQLEMDASFYQ</sequence>
<evidence type="ECO:0000256" key="1">
    <source>
        <dbReference type="ARBA" id="ARBA00022614"/>
    </source>
</evidence>